<keyword evidence="4 6" id="KW-0472">Membrane</keyword>
<evidence type="ECO:0000259" key="7">
    <source>
        <dbReference type="Pfam" id="PF20684"/>
    </source>
</evidence>
<comment type="caution">
    <text evidence="8">The sequence shown here is derived from an EMBL/GenBank/DDBJ whole genome shotgun (WGS) entry which is preliminary data.</text>
</comment>
<reference evidence="8 9" key="1">
    <citation type="submission" date="2024-02" db="EMBL/GenBank/DDBJ databases">
        <title>Discinaceae phylogenomics.</title>
        <authorList>
            <person name="Dirks A.C."/>
            <person name="James T.Y."/>
        </authorList>
    </citation>
    <scope>NUCLEOTIDE SEQUENCE [LARGE SCALE GENOMIC DNA]</scope>
    <source>
        <strain evidence="8 9">ACD0624</strain>
    </source>
</reference>
<feature type="transmembrane region" description="Helical" evidence="6">
    <location>
        <begin position="188"/>
        <end position="207"/>
    </location>
</feature>
<protein>
    <recommendedName>
        <fullName evidence="7">Rhodopsin domain-containing protein</fullName>
    </recommendedName>
</protein>
<sequence length="305" mass="34014">MVLSTAFVLPRLYVRKFVSNSFGLDDCAATIALILLLAVAAIDISGIRYGLGRHVSTLSHSERQRFFNFLPVFQSVWFHGIFFTRLSVLLFIRRLVTVLKGTTMIWIAVGLLTLQHCIFFAIYFFQCRPFWILWNRGAVSTGCIPLSSARRIVFVHSGFGIFCDIALFVVPMVFAWRNLPTSGVRFRVTLLLSLGSFACIAGIIRLATMLQIDLRVDPTWEILPGHLWTQLECNTGLIVSCFPALNSVFRQLKHRILGAKTETQSAHGGAELYAVGPESQVEMVAGSAASVEVVVVEHLQYSNKV</sequence>
<feature type="transmembrane region" description="Helical" evidence="6">
    <location>
        <begin position="104"/>
        <end position="125"/>
    </location>
</feature>
<dbReference type="EMBL" id="JBBBZM010000163">
    <property type="protein sequence ID" value="KAL0632544.1"/>
    <property type="molecule type" value="Genomic_DNA"/>
</dbReference>
<accession>A0ABR3G9C8</accession>
<feature type="transmembrane region" description="Helical" evidence="6">
    <location>
        <begin position="153"/>
        <end position="176"/>
    </location>
</feature>
<dbReference type="InterPro" id="IPR049326">
    <property type="entry name" value="Rhodopsin_dom_fungi"/>
</dbReference>
<feature type="transmembrane region" description="Helical" evidence="6">
    <location>
        <begin position="28"/>
        <end position="51"/>
    </location>
</feature>
<evidence type="ECO:0000256" key="5">
    <source>
        <dbReference type="ARBA" id="ARBA00038359"/>
    </source>
</evidence>
<name>A0ABR3G9C8_9PEZI</name>
<evidence type="ECO:0000256" key="3">
    <source>
        <dbReference type="ARBA" id="ARBA00022989"/>
    </source>
</evidence>
<dbReference type="Pfam" id="PF20684">
    <property type="entry name" value="Fung_rhodopsin"/>
    <property type="match status" value="1"/>
</dbReference>
<keyword evidence="9" id="KW-1185">Reference proteome</keyword>
<dbReference type="PANTHER" id="PTHR33048">
    <property type="entry name" value="PTH11-LIKE INTEGRAL MEMBRANE PROTEIN (AFU_ORTHOLOGUE AFUA_5G11245)"/>
    <property type="match status" value="1"/>
</dbReference>
<evidence type="ECO:0000313" key="8">
    <source>
        <dbReference type="EMBL" id="KAL0632544.1"/>
    </source>
</evidence>
<keyword evidence="3 6" id="KW-1133">Transmembrane helix</keyword>
<evidence type="ECO:0000256" key="2">
    <source>
        <dbReference type="ARBA" id="ARBA00022692"/>
    </source>
</evidence>
<proteinExistence type="inferred from homology"/>
<organism evidence="8 9">
    <name type="scientific">Discina gigas</name>
    <dbReference type="NCBI Taxonomy" id="1032678"/>
    <lineage>
        <taxon>Eukaryota</taxon>
        <taxon>Fungi</taxon>
        <taxon>Dikarya</taxon>
        <taxon>Ascomycota</taxon>
        <taxon>Pezizomycotina</taxon>
        <taxon>Pezizomycetes</taxon>
        <taxon>Pezizales</taxon>
        <taxon>Discinaceae</taxon>
        <taxon>Discina</taxon>
    </lineage>
</organism>
<evidence type="ECO:0000256" key="1">
    <source>
        <dbReference type="ARBA" id="ARBA00004141"/>
    </source>
</evidence>
<gene>
    <name evidence="8" type="ORF">Q9L58_008565</name>
</gene>
<evidence type="ECO:0000313" key="9">
    <source>
        <dbReference type="Proteomes" id="UP001447188"/>
    </source>
</evidence>
<keyword evidence="2 6" id="KW-0812">Transmembrane</keyword>
<feature type="domain" description="Rhodopsin" evidence="7">
    <location>
        <begin position="11"/>
        <end position="250"/>
    </location>
</feature>
<feature type="transmembrane region" description="Helical" evidence="6">
    <location>
        <begin position="72"/>
        <end position="92"/>
    </location>
</feature>
<dbReference type="InterPro" id="IPR052337">
    <property type="entry name" value="SAT4-like"/>
</dbReference>
<dbReference type="PANTHER" id="PTHR33048:SF123">
    <property type="entry name" value="INTEGRAL MEMBRANE PROTEIN"/>
    <property type="match status" value="1"/>
</dbReference>
<comment type="subcellular location">
    <subcellularLocation>
        <location evidence="1">Membrane</location>
        <topology evidence="1">Multi-pass membrane protein</topology>
    </subcellularLocation>
</comment>
<evidence type="ECO:0000256" key="6">
    <source>
        <dbReference type="SAM" id="Phobius"/>
    </source>
</evidence>
<evidence type="ECO:0000256" key="4">
    <source>
        <dbReference type="ARBA" id="ARBA00023136"/>
    </source>
</evidence>
<comment type="similarity">
    <text evidence="5">Belongs to the SAT4 family.</text>
</comment>
<dbReference type="Proteomes" id="UP001447188">
    <property type="component" value="Unassembled WGS sequence"/>
</dbReference>